<keyword evidence="1" id="KW-0472">Membrane</keyword>
<dbReference type="InterPro" id="IPR038762">
    <property type="entry name" value="ABM_predict"/>
</dbReference>
<feature type="domain" description="ABM" evidence="2">
    <location>
        <begin position="115"/>
        <end position="180"/>
    </location>
</feature>
<dbReference type="EMBL" id="JYNU01000029">
    <property type="protein sequence ID" value="KMO72641.1"/>
    <property type="molecule type" value="Genomic_DNA"/>
</dbReference>
<dbReference type="InterPro" id="IPR011008">
    <property type="entry name" value="Dimeric_a/b-barrel"/>
</dbReference>
<dbReference type="AlphaFoldDB" id="A0A0J6YIE1"/>
<reference evidence="3 4" key="1">
    <citation type="journal article" date="2015" name="Genome Biol. Evol.">
        <title>Characterization of Three Mycobacterium spp. with Potential Use in Bioremediation by Genome Sequencing and Comparative Genomics.</title>
        <authorList>
            <person name="Das S."/>
            <person name="Pettersson B.M."/>
            <person name="Behra P.R."/>
            <person name="Ramesh M."/>
            <person name="Dasgupta S."/>
            <person name="Bhattacharya A."/>
            <person name="Kirsebom L.A."/>
        </authorList>
    </citation>
    <scope>NUCLEOTIDE SEQUENCE [LARGE SCALE GENOMIC DNA]</scope>
    <source>
        <strain evidence="3 4">DSM 44075</strain>
    </source>
</reference>
<dbReference type="PANTHER" id="PTHR40057">
    <property type="entry name" value="SLR1162 PROTEIN"/>
    <property type="match status" value="1"/>
</dbReference>
<protein>
    <recommendedName>
        <fullName evidence="2">ABM domain-containing protein</fullName>
    </recommendedName>
</protein>
<sequence length="319" mass="34415">MTQPGPRPATAVTVFHADGDDAEFTRWAGELLASARDARGHLSGRVSDVSDVTSDRAVAVAFSDDAALHRWLDSPHRADVLRDGRSRGFWTATADLIISADNLDASGIGVFGHVVAAGRHDEFRATQARLSRAAAALPGYLGTVLVAGEQDGEWTSIVRFRTGTQLAQWLASAERGAALERMRGTLSRDFSTGTTPFGTTVRVQDGRTLMTPNWKSAMLVLAVLYPTVMLLSRFLGPVVDHAGAPPWLGLWISQIVSIVAMQWWLMPAASRPLRRWLDPVDGAGTHVSAAGVAVLLAVYAVTLTVFATVHELQFWDYAT</sequence>
<feature type="transmembrane region" description="Helical" evidence="1">
    <location>
        <begin position="287"/>
        <end position="309"/>
    </location>
</feature>
<dbReference type="Gene3D" id="3.30.70.100">
    <property type="match status" value="1"/>
</dbReference>
<dbReference type="Proteomes" id="UP000036313">
    <property type="component" value="Unassembled WGS sequence"/>
</dbReference>
<gene>
    <name evidence="3" type="ORF">MOBUDSM44075_03984</name>
</gene>
<organism evidence="3 4">
    <name type="scientific">Mycolicibacterium obuense</name>
    <dbReference type="NCBI Taxonomy" id="1807"/>
    <lineage>
        <taxon>Bacteria</taxon>
        <taxon>Bacillati</taxon>
        <taxon>Actinomycetota</taxon>
        <taxon>Actinomycetes</taxon>
        <taxon>Mycobacteriales</taxon>
        <taxon>Mycobacteriaceae</taxon>
        <taxon>Mycolicibacterium</taxon>
    </lineage>
</organism>
<name>A0A0J6YIE1_9MYCO</name>
<dbReference type="RefSeq" id="WP_201778397.1">
    <property type="nucleotide sequence ID" value="NZ_JYNU01000029.1"/>
</dbReference>
<evidence type="ECO:0000259" key="2">
    <source>
        <dbReference type="Pfam" id="PF03992"/>
    </source>
</evidence>
<feature type="transmembrane region" description="Helical" evidence="1">
    <location>
        <begin position="217"/>
        <end position="235"/>
    </location>
</feature>
<dbReference type="PATRIC" id="fig|1807.14.peg.4009"/>
<comment type="caution">
    <text evidence="3">The sequence shown here is derived from an EMBL/GenBank/DDBJ whole genome shotgun (WGS) entry which is preliminary data.</text>
</comment>
<accession>A0A0J6YIE1</accession>
<evidence type="ECO:0000313" key="4">
    <source>
        <dbReference type="Proteomes" id="UP000036313"/>
    </source>
</evidence>
<keyword evidence="1" id="KW-0812">Transmembrane</keyword>
<proteinExistence type="predicted"/>
<dbReference type="Pfam" id="PF03992">
    <property type="entry name" value="ABM"/>
    <property type="match status" value="1"/>
</dbReference>
<dbReference type="SUPFAM" id="SSF54909">
    <property type="entry name" value="Dimeric alpha+beta barrel"/>
    <property type="match status" value="2"/>
</dbReference>
<dbReference type="InterPro" id="IPR007138">
    <property type="entry name" value="ABM_dom"/>
</dbReference>
<dbReference type="PANTHER" id="PTHR40057:SF1">
    <property type="entry name" value="SLR1162 PROTEIN"/>
    <property type="match status" value="1"/>
</dbReference>
<feature type="transmembrane region" description="Helical" evidence="1">
    <location>
        <begin position="247"/>
        <end position="266"/>
    </location>
</feature>
<evidence type="ECO:0000256" key="1">
    <source>
        <dbReference type="SAM" id="Phobius"/>
    </source>
</evidence>
<keyword evidence="1" id="KW-1133">Transmembrane helix</keyword>
<evidence type="ECO:0000313" key="3">
    <source>
        <dbReference type="EMBL" id="KMO72641.1"/>
    </source>
</evidence>